<evidence type="ECO:0000256" key="11">
    <source>
        <dbReference type="RuleBase" id="RU367069"/>
    </source>
</evidence>
<comment type="function">
    <text evidence="1 11">Catalyzes the 6-electron oxidation of protoporphyrinogen-IX to form protoporphyrin-IX.</text>
</comment>
<comment type="similarity">
    <text evidence="3 11">Belongs to the protoporphyrinogen/coproporphyrinogen oxidase family. Protoporphyrinogen oxidase subfamily.</text>
</comment>
<comment type="subcellular location">
    <subcellularLocation>
        <location evidence="11">Mitochondrion inner membrane</location>
    </subcellularLocation>
</comment>
<dbReference type="GO" id="GO:0004729">
    <property type="term" value="F:oxygen-dependent protoporphyrinogen oxidase activity"/>
    <property type="evidence" value="ECO:0007669"/>
    <property type="project" value="UniProtKB-UniRule"/>
</dbReference>
<organism evidence="13 14">
    <name type="scientific">Amorphotheca resinae ATCC 22711</name>
    <dbReference type="NCBI Taxonomy" id="857342"/>
    <lineage>
        <taxon>Eukaryota</taxon>
        <taxon>Fungi</taxon>
        <taxon>Dikarya</taxon>
        <taxon>Ascomycota</taxon>
        <taxon>Pezizomycotina</taxon>
        <taxon>Leotiomycetes</taxon>
        <taxon>Helotiales</taxon>
        <taxon>Amorphothecaceae</taxon>
        <taxon>Amorphotheca</taxon>
    </lineage>
</organism>
<evidence type="ECO:0000256" key="2">
    <source>
        <dbReference type="ARBA" id="ARBA00005073"/>
    </source>
</evidence>
<dbReference type="EC" id="1.3.3.4" evidence="4 11"/>
<keyword evidence="8 11" id="KW-0350">Heme biosynthesis</keyword>
<gene>
    <name evidence="13" type="ORF">M430DRAFT_141520</name>
</gene>
<proteinExistence type="inferred from homology"/>
<evidence type="ECO:0000256" key="7">
    <source>
        <dbReference type="ARBA" id="ARBA00023002"/>
    </source>
</evidence>
<dbReference type="GO" id="GO:0006782">
    <property type="term" value="P:protoporphyrinogen IX biosynthetic process"/>
    <property type="evidence" value="ECO:0007669"/>
    <property type="project" value="UniProtKB-UniRule"/>
</dbReference>
<dbReference type="AlphaFoldDB" id="A0A2T3B0R1"/>
<feature type="domain" description="Amine oxidase" evidence="12">
    <location>
        <begin position="118"/>
        <end position="599"/>
    </location>
</feature>
<evidence type="ECO:0000256" key="8">
    <source>
        <dbReference type="ARBA" id="ARBA00023133"/>
    </source>
</evidence>
<dbReference type="EMBL" id="KZ679012">
    <property type="protein sequence ID" value="PSS16953.1"/>
    <property type="molecule type" value="Genomic_DNA"/>
</dbReference>
<evidence type="ECO:0000256" key="5">
    <source>
        <dbReference type="ARBA" id="ARBA00022630"/>
    </source>
</evidence>
<keyword evidence="6 11" id="KW-0274">FAD</keyword>
<keyword evidence="9 11" id="KW-0627">Porphyrin biosynthesis</keyword>
<dbReference type="InterPro" id="IPR050464">
    <property type="entry name" value="Zeta_carotene_desat/Oxidored"/>
</dbReference>
<protein>
    <recommendedName>
        <fullName evidence="4 11">Protoporphyrinogen oxidase</fullName>
        <ecNumber evidence="4 11">1.3.3.4</ecNumber>
    </recommendedName>
</protein>
<evidence type="ECO:0000256" key="10">
    <source>
        <dbReference type="ARBA" id="ARBA00047554"/>
    </source>
</evidence>
<evidence type="ECO:0000256" key="9">
    <source>
        <dbReference type="ARBA" id="ARBA00023244"/>
    </source>
</evidence>
<evidence type="ECO:0000259" key="12">
    <source>
        <dbReference type="Pfam" id="PF01593"/>
    </source>
</evidence>
<dbReference type="GeneID" id="36570796"/>
<comment type="cofactor">
    <cofactor evidence="11">
        <name>FAD</name>
        <dbReference type="ChEBI" id="CHEBI:57692"/>
    </cofactor>
    <text evidence="11">Binds 1 FAD per subunit.</text>
</comment>
<dbReference type="NCBIfam" id="TIGR00562">
    <property type="entry name" value="proto_IX_ox"/>
    <property type="match status" value="1"/>
</dbReference>
<name>A0A2T3B0R1_AMORE</name>
<evidence type="ECO:0000256" key="6">
    <source>
        <dbReference type="ARBA" id="ARBA00022827"/>
    </source>
</evidence>
<dbReference type="PANTHER" id="PTHR42923">
    <property type="entry name" value="PROTOPORPHYRINOGEN OXIDASE"/>
    <property type="match status" value="1"/>
</dbReference>
<dbReference type="OrthoDB" id="438553at2759"/>
<accession>A0A2T3B0R1</accession>
<keyword evidence="7 11" id="KW-0560">Oxidoreductase</keyword>
<dbReference type="Gene3D" id="3.50.50.60">
    <property type="entry name" value="FAD/NAD(P)-binding domain"/>
    <property type="match status" value="1"/>
</dbReference>
<dbReference type="RefSeq" id="XP_024720461.1">
    <property type="nucleotide sequence ID" value="XM_024862715.1"/>
</dbReference>
<comment type="catalytic activity">
    <reaction evidence="10 11">
        <text>protoporphyrinogen IX + 3 O2 = protoporphyrin IX + 3 H2O2</text>
        <dbReference type="Rhea" id="RHEA:25576"/>
        <dbReference type="ChEBI" id="CHEBI:15379"/>
        <dbReference type="ChEBI" id="CHEBI:16240"/>
        <dbReference type="ChEBI" id="CHEBI:57306"/>
        <dbReference type="ChEBI" id="CHEBI:57307"/>
        <dbReference type="EC" id="1.3.3.4"/>
    </reaction>
</comment>
<dbReference type="Pfam" id="PF01593">
    <property type="entry name" value="Amino_oxidase"/>
    <property type="match status" value="1"/>
</dbReference>
<evidence type="ECO:0000313" key="13">
    <source>
        <dbReference type="EMBL" id="PSS16953.1"/>
    </source>
</evidence>
<dbReference type="STRING" id="857342.A0A2T3B0R1"/>
<evidence type="ECO:0000256" key="1">
    <source>
        <dbReference type="ARBA" id="ARBA00002600"/>
    </source>
</evidence>
<dbReference type="InterPro" id="IPR002937">
    <property type="entry name" value="Amino_oxidase"/>
</dbReference>
<evidence type="ECO:0000256" key="3">
    <source>
        <dbReference type="ARBA" id="ARBA00010551"/>
    </source>
</evidence>
<keyword evidence="14" id="KW-1185">Reference proteome</keyword>
<dbReference type="InParanoid" id="A0A2T3B0R1"/>
<dbReference type="GO" id="GO:0005743">
    <property type="term" value="C:mitochondrial inner membrane"/>
    <property type="evidence" value="ECO:0007669"/>
    <property type="project" value="UniProtKB-SubCell"/>
</dbReference>
<dbReference type="InterPro" id="IPR036188">
    <property type="entry name" value="FAD/NAD-bd_sf"/>
</dbReference>
<dbReference type="UniPathway" id="UPA00251">
    <property type="reaction ID" value="UER00324"/>
</dbReference>
<dbReference type="InterPro" id="IPR004572">
    <property type="entry name" value="Protoporphyrinogen_oxidase"/>
</dbReference>
<evidence type="ECO:0000256" key="4">
    <source>
        <dbReference type="ARBA" id="ARBA00012867"/>
    </source>
</evidence>
<comment type="pathway">
    <text evidence="2 11">Porphyrin-containing compound metabolism; protoporphyrin-IX biosynthesis; protoporphyrin-IX from protoporphyrinogen-IX: step 1/1.</text>
</comment>
<evidence type="ECO:0000313" key="14">
    <source>
        <dbReference type="Proteomes" id="UP000241818"/>
    </source>
</evidence>
<dbReference type="Proteomes" id="UP000241818">
    <property type="component" value="Unassembled WGS sequence"/>
</dbReference>
<dbReference type="PANTHER" id="PTHR42923:SF3">
    <property type="entry name" value="PROTOPORPHYRINOGEN OXIDASE"/>
    <property type="match status" value="1"/>
</dbReference>
<dbReference type="SUPFAM" id="SSF51905">
    <property type="entry name" value="FAD/NAD(P)-binding domain"/>
    <property type="match status" value="1"/>
</dbReference>
<dbReference type="FunFam" id="3.50.50.60:FF:000193">
    <property type="entry name" value="Protoporphyrinogen oxidase"/>
    <property type="match status" value="1"/>
</dbReference>
<dbReference type="SUPFAM" id="SSF54373">
    <property type="entry name" value="FAD-linked reductases, C-terminal domain"/>
    <property type="match status" value="1"/>
</dbReference>
<reference evidence="13 14" key="1">
    <citation type="journal article" date="2018" name="New Phytol.">
        <title>Comparative genomics and transcriptomics depict ericoid mycorrhizal fungi as versatile saprotrophs and plant mutualists.</title>
        <authorList>
            <person name="Martino E."/>
            <person name="Morin E."/>
            <person name="Grelet G.A."/>
            <person name="Kuo A."/>
            <person name="Kohler A."/>
            <person name="Daghino S."/>
            <person name="Barry K.W."/>
            <person name="Cichocki N."/>
            <person name="Clum A."/>
            <person name="Dockter R.B."/>
            <person name="Hainaut M."/>
            <person name="Kuo R.C."/>
            <person name="LaButti K."/>
            <person name="Lindahl B.D."/>
            <person name="Lindquist E.A."/>
            <person name="Lipzen A."/>
            <person name="Khouja H.R."/>
            <person name="Magnuson J."/>
            <person name="Murat C."/>
            <person name="Ohm R.A."/>
            <person name="Singer S.W."/>
            <person name="Spatafora J.W."/>
            <person name="Wang M."/>
            <person name="Veneault-Fourrey C."/>
            <person name="Henrissat B."/>
            <person name="Grigoriev I.V."/>
            <person name="Martin F.M."/>
            <person name="Perotto S."/>
        </authorList>
    </citation>
    <scope>NUCLEOTIDE SEQUENCE [LARGE SCALE GENOMIC DNA]</scope>
    <source>
        <strain evidence="13 14">ATCC 22711</strain>
    </source>
</reference>
<dbReference type="FunCoup" id="A0A2T3B0R1">
    <property type="interactions" value="506"/>
</dbReference>
<sequence>MRSQLPEHALGTLLGQCFKSLRCQSARSCWPTFSRCSKSLHTSSPSRRRRVSPSFEKQCKQFHTQSGASADGISSSLQVVSAEAASHHDYVLRAEQHGQTGEGQPHHGTRIAVLGGGITGLASAHYLAKELPYAKITVYEKSDRLGGWLQSKKVDVGNGNVLFEQGPRSLRPGTPSGLVTLEIIKDLGLEDQVLITPMSSNSARNRFIYYPDHLVKMPGPGQDFYSIAWSVLTEPVFRGLIKALLFEGTRPQREPRLEDESVGSFLSRRLGTTDIGNNIVSAFLHGVYAGDINQLSMKSLFPGLWNLEAVFGSFSKAYRVTLPNAPMLQQRDIILNQQLKPKLQGPLLDSMRSASVYSFKEGISTLSNALATSLKANPNVQFKMSQEVNKIEYDAKAEGVTIQTTSNHPPVTYTNCISTLPASSLATLTPSVSSLAGIHAVTVMVVNLYYKDPHLLPEQGFGYLIPRSIPFEQNPEMALGVVFDSDCVAGQDTAAGTKITVMIGGHWWDTFSGAEYPDEEEGAAMAKNVLHRHLGINEEPHKVHVSLQRDCIPQYVVGHSRRMKTAHDQLMAAFEGKLSVAGNSYTGVGLNDCVRAARDVVLGIKDRREYTGLESFASPSKWVTPTRGTSRQ</sequence>
<keyword evidence="5 11" id="KW-0285">Flavoprotein</keyword>
<dbReference type="PRINTS" id="PR00419">
    <property type="entry name" value="ADXRDTASE"/>
</dbReference>